<dbReference type="HOGENOM" id="CLU_013009_0_0_1"/>
<feature type="compositionally biased region" description="Basic and acidic residues" evidence="1">
    <location>
        <begin position="716"/>
        <end position="739"/>
    </location>
</feature>
<feature type="domain" description="CCHC-type" evidence="2">
    <location>
        <begin position="478"/>
        <end position="494"/>
    </location>
</feature>
<dbReference type="Gene3D" id="4.10.60.10">
    <property type="entry name" value="Zinc finger, CCHC-type"/>
    <property type="match status" value="1"/>
</dbReference>
<keyword evidence="4" id="KW-1185">Reference proteome</keyword>
<feature type="region of interest" description="Disordered" evidence="1">
    <location>
        <begin position="351"/>
        <end position="400"/>
    </location>
</feature>
<protein>
    <recommendedName>
        <fullName evidence="2">CCHC-type domain-containing protein</fullName>
    </recommendedName>
</protein>
<dbReference type="PANTHER" id="PTHR33170">
    <property type="entry name" value="DUF4283 DOMAIN-CONTAINING PROTEIN-RELATED"/>
    <property type="match status" value="1"/>
</dbReference>
<sequence>MREGRRDGRRRLTLVPGGLHLARSGQVAGEGSEGEPECCSSQHGRSSEPASRSSGPWPYGSRFWALGEEESSDEEAVLGEQKEVARRGVKAKEDQEDEEKFIQKILERGLAVDDIVKTGEHLRRNSWRKSKSLQKRANSTRAALCVSDSAFEQTNWLCNPWKGPLPKARISKQLTIGDKIVEALATKSSIYSEPTTISVKSNQDRDAVSDGKKVFLTERPANLGSTAGELAWSAEVRKSGAGVEAHGLEQGAGKFLILNEEKGSGLIRPIWLGKSRKMRVFFPERLGRLLSRAGKHAWVKGKRSKEDASVSVRLLLERHIKKGERAAAVNSRTEDWAQCFWCAFLSWRQPTSSGGGGLKKNLDAPVTGMNGGSNTVSEIGKKGEKHQSKELGKDVGGSKGAGQIKIGEVEVPVTSKGKSGKNSFSEFDDVDDLMEIEGDSPEFGDRKGEVMRGGTKVKVCAKCTQKGHVFADCKIDVYCDICDSVEHVNRKCPVLKFPKPVVQAVGYTVDGLGFQHIPHQPLQRSKKGTKKALVRVVGGSLTIEKLVALLHKLCPAKWKWEPVPQGEGAFVVLFPSKSEMQRAINFGGADVKEGGVPTGIRVEFEEWFEEEEGFLLPKVWVKVFGLRKKLREYLTLRAVGSLLGATQMVDMKKSEFGRFFVAVLNPKLIPKMLDVVIGDHYFELKFEVEKKGVDENREEVEFSSDDWDGEEEDDNLEGKEDHENFEEKERDNKRTKNDDMVVDDNKEDYEKEKDEVQQSGE</sequence>
<feature type="compositionally biased region" description="Polar residues" evidence="1">
    <location>
        <begin position="42"/>
        <end position="54"/>
    </location>
</feature>
<dbReference type="PANTHER" id="PTHR33170:SF40">
    <property type="entry name" value="OS04G0557100 PROTEIN"/>
    <property type="match status" value="1"/>
</dbReference>
<dbReference type="OMA" id="EPECCSS"/>
<feature type="region of interest" description="Disordered" evidence="1">
    <location>
        <begin position="1"/>
        <end position="59"/>
    </location>
</feature>
<dbReference type="Proteomes" id="UP000026962">
    <property type="component" value="Chromosome 1"/>
</dbReference>
<dbReference type="EnsemblPlants" id="OPUNC01G12070.1">
    <property type="protein sequence ID" value="OPUNC01G12070.1"/>
    <property type="gene ID" value="OPUNC01G12070"/>
</dbReference>
<feature type="region of interest" description="Disordered" evidence="1">
    <location>
        <begin position="699"/>
        <end position="761"/>
    </location>
</feature>
<accession>A0A0E0JHE8</accession>
<reference evidence="3" key="1">
    <citation type="submission" date="2015-04" db="UniProtKB">
        <authorList>
            <consortium name="EnsemblPlants"/>
        </authorList>
    </citation>
    <scope>IDENTIFICATION</scope>
</reference>
<dbReference type="AlphaFoldDB" id="A0A0E0JHE8"/>
<dbReference type="InterPro" id="IPR001878">
    <property type="entry name" value="Znf_CCHC"/>
</dbReference>
<reference evidence="3" key="2">
    <citation type="submission" date="2018-05" db="EMBL/GenBank/DDBJ databases">
        <title>OpunRS2 (Oryza punctata Reference Sequence Version 2).</title>
        <authorList>
            <person name="Zhang J."/>
            <person name="Kudrna D."/>
            <person name="Lee S."/>
            <person name="Talag J."/>
            <person name="Welchert J."/>
            <person name="Wing R.A."/>
        </authorList>
    </citation>
    <scope>NUCLEOTIDE SEQUENCE [LARGE SCALE GENOMIC DNA]</scope>
</reference>
<dbReference type="STRING" id="4537.A0A0E0JHE8"/>
<dbReference type="eggNOG" id="ENOG502QQ7T">
    <property type="taxonomic scope" value="Eukaryota"/>
</dbReference>
<dbReference type="GO" id="GO:0003676">
    <property type="term" value="F:nucleic acid binding"/>
    <property type="evidence" value="ECO:0007669"/>
    <property type="project" value="InterPro"/>
</dbReference>
<dbReference type="GO" id="GO:0008270">
    <property type="term" value="F:zinc ion binding"/>
    <property type="evidence" value="ECO:0007669"/>
    <property type="project" value="InterPro"/>
</dbReference>
<name>A0A0E0JHE8_ORYPU</name>
<dbReference type="SUPFAM" id="SSF57756">
    <property type="entry name" value="Retrovirus zinc finger-like domains"/>
    <property type="match status" value="1"/>
</dbReference>
<dbReference type="InterPro" id="IPR036875">
    <property type="entry name" value="Znf_CCHC_sf"/>
</dbReference>
<evidence type="ECO:0000313" key="3">
    <source>
        <dbReference type="EnsemblPlants" id="OPUNC01G12070.1"/>
    </source>
</evidence>
<feature type="compositionally biased region" description="Basic and acidic residues" evidence="1">
    <location>
        <begin position="748"/>
        <end position="761"/>
    </location>
</feature>
<evidence type="ECO:0000259" key="2">
    <source>
        <dbReference type="SMART" id="SM00343"/>
    </source>
</evidence>
<evidence type="ECO:0000313" key="4">
    <source>
        <dbReference type="Proteomes" id="UP000026962"/>
    </source>
</evidence>
<dbReference type="SMART" id="SM00343">
    <property type="entry name" value="ZnF_C2HC"/>
    <property type="match status" value="2"/>
</dbReference>
<feature type="domain" description="CCHC-type" evidence="2">
    <location>
        <begin position="459"/>
        <end position="475"/>
    </location>
</feature>
<feature type="compositionally biased region" description="Basic and acidic residues" evidence="1">
    <location>
        <begin position="379"/>
        <end position="393"/>
    </location>
</feature>
<dbReference type="Gramene" id="OPUNC01G12070.1">
    <property type="protein sequence ID" value="OPUNC01G12070.1"/>
    <property type="gene ID" value="OPUNC01G12070"/>
</dbReference>
<feature type="compositionally biased region" description="Acidic residues" evidence="1">
    <location>
        <begin position="699"/>
        <end position="715"/>
    </location>
</feature>
<organism evidence="3">
    <name type="scientific">Oryza punctata</name>
    <name type="common">Red rice</name>
    <dbReference type="NCBI Taxonomy" id="4537"/>
    <lineage>
        <taxon>Eukaryota</taxon>
        <taxon>Viridiplantae</taxon>
        <taxon>Streptophyta</taxon>
        <taxon>Embryophyta</taxon>
        <taxon>Tracheophyta</taxon>
        <taxon>Spermatophyta</taxon>
        <taxon>Magnoliopsida</taxon>
        <taxon>Liliopsida</taxon>
        <taxon>Poales</taxon>
        <taxon>Poaceae</taxon>
        <taxon>BOP clade</taxon>
        <taxon>Oryzoideae</taxon>
        <taxon>Oryzeae</taxon>
        <taxon>Oryzinae</taxon>
        <taxon>Oryza</taxon>
    </lineage>
</organism>
<proteinExistence type="predicted"/>
<evidence type="ECO:0000256" key="1">
    <source>
        <dbReference type="SAM" id="MobiDB-lite"/>
    </source>
</evidence>